<dbReference type="RefSeq" id="WP_091140299.1">
    <property type="nucleotide sequence ID" value="NZ_FMVF01000002.1"/>
</dbReference>
<dbReference type="Proteomes" id="UP000199354">
    <property type="component" value="Unassembled WGS sequence"/>
</dbReference>
<dbReference type="AlphaFoldDB" id="A0A1G5B1B7"/>
<dbReference type="PIRSF" id="PIRSF034285">
    <property type="entry name" value="UCP034285"/>
    <property type="match status" value="1"/>
</dbReference>
<name>A0A1G5B1B7_9FLAO</name>
<proteinExistence type="predicted"/>
<dbReference type="InterPro" id="IPR027417">
    <property type="entry name" value="P-loop_NTPase"/>
</dbReference>
<dbReference type="STRING" id="490189.SAMN02927903_00220"/>
<protein>
    <submittedName>
        <fullName evidence="1">Protein ImuA</fullName>
    </submittedName>
</protein>
<keyword evidence="2" id="KW-1185">Reference proteome</keyword>
<sequence>MVTPDKKALIKQLQSQINAMQGLGKLSGESTDGFAPFADAFPERTFPKGVVHEFISHEPAHAASTHGFIAALAGKLLKEGGLCLWIVPDQSIFATGLPVFGLPPDRIVFIRAPKPKDALWIIEEALKCEALTAVIAQIKELGFTESRRLQLAVERSGVTGFVHRFQPFSENAVACTTRWRIVPLPSQSGGLPGVGHSCWEVQLLKVKNGRPRVWQVGWEAGCFVAVPNHTTIVLPQRHAV</sequence>
<reference evidence="1 2" key="1">
    <citation type="submission" date="2016-10" db="EMBL/GenBank/DDBJ databases">
        <authorList>
            <person name="de Groot N.N."/>
        </authorList>
    </citation>
    <scope>NUCLEOTIDE SEQUENCE [LARGE SCALE GENOMIC DNA]</scope>
    <source>
        <strain evidence="1 2">CGMCC 1.7031</strain>
    </source>
</reference>
<dbReference type="EMBL" id="FMVF01000002">
    <property type="protein sequence ID" value="SCX83937.1"/>
    <property type="molecule type" value="Genomic_DNA"/>
</dbReference>
<accession>A0A1G5B1B7</accession>
<dbReference type="OrthoDB" id="836928at2"/>
<dbReference type="Gene3D" id="3.40.50.300">
    <property type="entry name" value="P-loop containing nucleotide triphosphate hydrolases"/>
    <property type="match status" value="1"/>
</dbReference>
<evidence type="ECO:0000313" key="2">
    <source>
        <dbReference type="Proteomes" id="UP000199354"/>
    </source>
</evidence>
<organism evidence="1 2">
    <name type="scientific">Flavobacterium caeni</name>
    <dbReference type="NCBI Taxonomy" id="490189"/>
    <lineage>
        <taxon>Bacteria</taxon>
        <taxon>Pseudomonadati</taxon>
        <taxon>Bacteroidota</taxon>
        <taxon>Flavobacteriia</taxon>
        <taxon>Flavobacteriales</taxon>
        <taxon>Flavobacteriaceae</taxon>
        <taxon>Flavobacterium</taxon>
    </lineage>
</organism>
<dbReference type="InterPro" id="IPR017026">
    <property type="entry name" value="ImuA"/>
</dbReference>
<evidence type="ECO:0000313" key="1">
    <source>
        <dbReference type="EMBL" id="SCX83937.1"/>
    </source>
</evidence>
<dbReference type="SUPFAM" id="SSF52540">
    <property type="entry name" value="P-loop containing nucleoside triphosphate hydrolases"/>
    <property type="match status" value="1"/>
</dbReference>
<gene>
    <name evidence="1" type="ORF">SAMN02927903_00220</name>
</gene>